<feature type="domain" description="Integrase catalytic" evidence="1">
    <location>
        <begin position="139"/>
        <end position="312"/>
    </location>
</feature>
<dbReference type="Proteomes" id="UP000076079">
    <property type="component" value="Chromosome"/>
</dbReference>
<dbReference type="InterPro" id="IPR012337">
    <property type="entry name" value="RNaseH-like_sf"/>
</dbReference>
<evidence type="ECO:0000313" key="3">
    <source>
        <dbReference type="Proteomes" id="UP000076079"/>
    </source>
</evidence>
<accession>A0A143PL82</accession>
<dbReference type="Pfam" id="PF00665">
    <property type="entry name" value="rve"/>
    <property type="match status" value="1"/>
</dbReference>
<organism evidence="2 3">
    <name type="scientific">Luteitalea pratensis</name>
    <dbReference type="NCBI Taxonomy" id="1855912"/>
    <lineage>
        <taxon>Bacteria</taxon>
        <taxon>Pseudomonadati</taxon>
        <taxon>Acidobacteriota</taxon>
        <taxon>Vicinamibacteria</taxon>
        <taxon>Vicinamibacterales</taxon>
        <taxon>Vicinamibacteraceae</taxon>
        <taxon>Luteitalea</taxon>
    </lineage>
</organism>
<dbReference type="SUPFAM" id="SSF46689">
    <property type="entry name" value="Homeodomain-like"/>
    <property type="match status" value="1"/>
</dbReference>
<dbReference type="SUPFAM" id="SSF53098">
    <property type="entry name" value="Ribonuclease H-like"/>
    <property type="match status" value="1"/>
</dbReference>
<evidence type="ECO:0000313" key="2">
    <source>
        <dbReference type="EMBL" id="AMY08554.1"/>
    </source>
</evidence>
<protein>
    <submittedName>
        <fullName evidence="2">Putative transposase OrfB</fullName>
    </submittedName>
</protein>
<dbReference type="InterPro" id="IPR036397">
    <property type="entry name" value="RNaseH_sf"/>
</dbReference>
<keyword evidence="3" id="KW-1185">Reference proteome</keyword>
<dbReference type="InterPro" id="IPR009057">
    <property type="entry name" value="Homeodomain-like_sf"/>
</dbReference>
<gene>
    <name evidence="2" type="ORF">LuPra_01757</name>
</gene>
<name>A0A143PL82_LUTPR</name>
<dbReference type="PROSITE" id="PS50994">
    <property type="entry name" value="INTEGRASE"/>
    <property type="match status" value="1"/>
</dbReference>
<dbReference type="GO" id="GO:0015074">
    <property type="term" value="P:DNA integration"/>
    <property type="evidence" value="ECO:0007669"/>
    <property type="project" value="InterPro"/>
</dbReference>
<reference evidence="3" key="2">
    <citation type="submission" date="2016-04" db="EMBL/GenBank/DDBJ databases">
        <title>First Complete Genome Sequence of a Subdivision 6 Acidobacterium.</title>
        <authorList>
            <person name="Huang S."/>
            <person name="Vieira S."/>
            <person name="Bunk B."/>
            <person name="Riedel T."/>
            <person name="Sproeer C."/>
            <person name="Overmann J."/>
        </authorList>
    </citation>
    <scope>NUCLEOTIDE SEQUENCE [LARGE SCALE GENOMIC DNA]</scope>
    <source>
        <strain evidence="3">DSM 100886 HEG_-6_39</strain>
    </source>
</reference>
<evidence type="ECO:0000259" key="1">
    <source>
        <dbReference type="PROSITE" id="PS50994"/>
    </source>
</evidence>
<dbReference type="AlphaFoldDB" id="A0A143PL82"/>
<dbReference type="EMBL" id="CP015136">
    <property type="protein sequence ID" value="AMY08554.1"/>
    <property type="molecule type" value="Genomic_DNA"/>
</dbReference>
<proteinExistence type="predicted"/>
<dbReference type="STRING" id="1855912.LuPra_01757"/>
<dbReference type="Gene3D" id="3.30.420.10">
    <property type="entry name" value="Ribonuclease H-like superfamily/Ribonuclease H"/>
    <property type="match status" value="1"/>
</dbReference>
<dbReference type="InterPro" id="IPR001584">
    <property type="entry name" value="Integrase_cat-core"/>
</dbReference>
<dbReference type="KEGG" id="abac:LuPra_01757"/>
<sequence length="334" mass="38257">MPALLLVRQPAKHLATAAVRQHFRHFYERAVDRARAYLPLRAILRFLRVSPRRFHAWRQRQRACALDDRSTCPRTSPSRLTPTEVRAIEDMVTSPDYRHVPTGTLAVLAQRLGRVCASPSTWYRLVRRNGWRRPRLRVHPAKPKIGLRTTRANEMWHIDTTVIRLLDGTRAYLHAVSDNFSRRILAWRVADTFAPINSVAVLLDGSRVATPSDTTPVVLAHAGVENVNAQVDALIETGVLRRLLAGTELKFSNSMIEAWWRSLKHQWLFLHSLDSSSTVGRLVAFYVDEHNRVLPHSAFRGQTPYCPTTRLKPLRPTLGWRRCRWNGSSGILRL</sequence>
<reference evidence="2 3" key="1">
    <citation type="journal article" date="2016" name="Genome Announc.">
        <title>First Complete Genome Sequence of a Subdivision 6 Acidobacterium Strain.</title>
        <authorList>
            <person name="Huang S."/>
            <person name="Vieira S."/>
            <person name="Bunk B."/>
            <person name="Riedel T."/>
            <person name="Sproer C."/>
            <person name="Overmann J."/>
        </authorList>
    </citation>
    <scope>NUCLEOTIDE SEQUENCE [LARGE SCALE GENOMIC DNA]</scope>
    <source>
        <strain evidence="3">DSM 100886 HEG_-6_39</strain>
    </source>
</reference>
<dbReference type="GO" id="GO:0003676">
    <property type="term" value="F:nucleic acid binding"/>
    <property type="evidence" value="ECO:0007669"/>
    <property type="project" value="InterPro"/>
</dbReference>